<proteinExistence type="inferred from homology"/>
<evidence type="ECO:0000313" key="9">
    <source>
        <dbReference type="Proteomes" id="UP001596380"/>
    </source>
</evidence>
<evidence type="ECO:0000259" key="6">
    <source>
        <dbReference type="Pfam" id="PF13243"/>
    </source>
</evidence>
<dbReference type="EC" id="5.4.99.17" evidence="8"/>
<feature type="region of interest" description="Disordered" evidence="5">
    <location>
        <begin position="1"/>
        <end position="42"/>
    </location>
</feature>
<dbReference type="SFLD" id="SFLDG01016">
    <property type="entry name" value="Prenyltransferase_Like_2"/>
    <property type="match status" value="1"/>
</dbReference>
<evidence type="ECO:0000256" key="4">
    <source>
        <dbReference type="ARBA" id="ARBA00023235"/>
    </source>
</evidence>
<organism evidence="8 9">
    <name type="scientific">Actinomadura yumaensis</name>
    <dbReference type="NCBI Taxonomy" id="111807"/>
    <lineage>
        <taxon>Bacteria</taxon>
        <taxon>Bacillati</taxon>
        <taxon>Actinomycetota</taxon>
        <taxon>Actinomycetes</taxon>
        <taxon>Streptosporangiales</taxon>
        <taxon>Thermomonosporaceae</taxon>
        <taxon>Actinomadura</taxon>
    </lineage>
</organism>
<dbReference type="Proteomes" id="UP001596380">
    <property type="component" value="Unassembled WGS sequence"/>
</dbReference>
<comment type="caution">
    <text evidence="8">The sequence shown here is derived from an EMBL/GenBank/DDBJ whole genome shotgun (WGS) entry which is preliminary data.</text>
</comment>
<dbReference type="InterPro" id="IPR032697">
    <property type="entry name" value="SQ_cyclase_N"/>
</dbReference>
<dbReference type="PANTHER" id="PTHR11764:SF20">
    <property type="entry name" value="LANOSTEROL SYNTHASE"/>
    <property type="match status" value="1"/>
</dbReference>
<dbReference type="GO" id="GO:0051007">
    <property type="term" value="F:squalene-hopene cyclase activity"/>
    <property type="evidence" value="ECO:0007669"/>
    <property type="project" value="UniProtKB-EC"/>
</dbReference>
<feature type="domain" description="Squalene cyclase C-terminal" evidence="6">
    <location>
        <begin position="359"/>
        <end position="670"/>
    </location>
</feature>
<protein>
    <submittedName>
        <fullName evidence="8">Squalene--hopene cyclase</fullName>
        <ecNumber evidence="8">5.4.99.17</ecNumber>
    </submittedName>
</protein>
<evidence type="ECO:0000256" key="3">
    <source>
        <dbReference type="ARBA" id="ARBA00022737"/>
    </source>
</evidence>
<sequence length="726" mass="77926">MTTTEPARPAGTAKNPPAAGRAATARTAAPAETGTAPAAAEAAAAPAVPAAAPAPAPGDRTAAALHAAREHLLGLQSAEGWWKGELQTNVTMDAEDLLLREFLGIRTESETAEAAAWIRSQQRDDGTWANFHDGPPDLSTTIEAYVALRLAGDRPEDAHMRRAAGYVTGAGGIEASRVFTRIWLALFGRWSWDELPVMPPELMYLPTWCPLNVYDWACWARQTIVPLTIVGSLRPIRPLPFDLPELRSGVRPRRRATGWGAAFNGLDRLLHRYERGPARLAPGRRLRRAAMRRAAEWIVARQELDGSWGGIQPPWVYSLMALHLLGYGLDHPVMERGLKGLDGFTVRDGKGRRMEACQSPVWDTVLAMNALADAGLPADHPALMRAAGWVVAEEVRGPGDWSVRRPDLAPGGWAFEFHNDGYPDVDDTAEAVLALRRTAHPKAEAAVRRGIRWMTGMASKDGSYGAFDADNTRTLCTKLPFCDFGAVLDPPSADVTAHVVEALAHAGHTDSPALRRAGAWLLKAQEKDGSWFGRWGANHVYGTGSVVPALVAAGVPRDRPEIRRAVRWLADHQNTDGGWGEDLRSYGDPDWIGRGVSTPSQTAWALLALLAAGERGPMVERGVGWLVDRQRPDGTWDEDHFTGTGFPGDFYINYHLYRLVFPISALGRYLAARDAAGGPDTAAPAPEAASVPEAAPAPEAGPVPGAAPAPEAGPVPGAAPAPEGMA</sequence>
<dbReference type="InterPro" id="IPR006400">
    <property type="entry name" value="Hopene-cyclase"/>
</dbReference>
<accession>A0ABW2CEP9</accession>
<feature type="domain" description="Squalene cyclase N-terminal" evidence="7">
    <location>
        <begin position="66"/>
        <end position="348"/>
    </location>
</feature>
<dbReference type="Pfam" id="PF13243">
    <property type="entry name" value="SQHop_cyclase_C"/>
    <property type="match status" value="1"/>
</dbReference>
<feature type="compositionally biased region" description="Low complexity" evidence="5">
    <location>
        <begin position="675"/>
        <end position="698"/>
    </location>
</feature>
<reference evidence="9" key="1">
    <citation type="journal article" date="2019" name="Int. J. Syst. Evol. Microbiol.">
        <title>The Global Catalogue of Microorganisms (GCM) 10K type strain sequencing project: providing services to taxonomists for standard genome sequencing and annotation.</title>
        <authorList>
            <consortium name="The Broad Institute Genomics Platform"/>
            <consortium name="The Broad Institute Genome Sequencing Center for Infectious Disease"/>
            <person name="Wu L."/>
            <person name="Ma J."/>
        </authorList>
    </citation>
    <scope>NUCLEOTIDE SEQUENCE [LARGE SCALE GENOMIC DNA]</scope>
    <source>
        <strain evidence="9">JCM 3369</strain>
    </source>
</reference>
<evidence type="ECO:0000256" key="1">
    <source>
        <dbReference type="ARBA" id="ARBA00004999"/>
    </source>
</evidence>
<dbReference type="InterPro" id="IPR032696">
    <property type="entry name" value="SQ_cyclase_C"/>
</dbReference>
<dbReference type="InterPro" id="IPR008930">
    <property type="entry name" value="Terpenoid_cyclase/PrenylTrfase"/>
</dbReference>
<feature type="region of interest" description="Disordered" evidence="5">
    <location>
        <begin position="675"/>
        <end position="726"/>
    </location>
</feature>
<evidence type="ECO:0000313" key="8">
    <source>
        <dbReference type="EMBL" id="MFC6879051.1"/>
    </source>
</evidence>
<gene>
    <name evidence="8" type="primary">shc</name>
    <name evidence="8" type="ORF">ACFQKB_04655</name>
</gene>
<evidence type="ECO:0000259" key="7">
    <source>
        <dbReference type="Pfam" id="PF13249"/>
    </source>
</evidence>
<feature type="compositionally biased region" description="Low complexity" evidence="5">
    <location>
        <begin position="16"/>
        <end position="42"/>
    </location>
</feature>
<comment type="pathway">
    <text evidence="1">Secondary metabolite biosynthesis; hopanoid biosynthesis.</text>
</comment>
<dbReference type="RefSeq" id="WP_160823748.1">
    <property type="nucleotide sequence ID" value="NZ_JBHSXS010000002.1"/>
</dbReference>
<name>A0ABW2CEP9_9ACTN</name>
<keyword evidence="3" id="KW-0677">Repeat</keyword>
<dbReference type="SUPFAM" id="SSF48239">
    <property type="entry name" value="Terpenoid cyclases/Protein prenyltransferases"/>
    <property type="match status" value="2"/>
</dbReference>
<dbReference type="InterPro" id="IPR018333">
    <property type="entry name" value="Squalene_cyclase"/>
</dbReference>
<keyword evidence="4 8" id="KW-0413">Isomerase</keyword>
<dbReference type="CDD" id="cd02892">
    <property type="entry name" value="SQCY_1"/>
    <property type="match status" value="1"/>
</dbReference>
<feature type="compositionally biased region" description="Pro residues" evidence="5">
    <location>
        <begin position="699"/>
        <end position="719"/>
    </location>
</feature>
<evidence type="ECO:0000256" key="5">
    <source>
        <dbReference type="SAM" id="MobiDB-lite"/>
    </source>
</evidence>
<dbReference type="Gene3D" id="1.50.10.20">
    <property type="match status" value="2"/>
</dbReference>
<dbReference type="EMBL" id="JBHSXS010000002">
    <property type="protein sequence ID" value="MFC6879051.1"/>
    <property type="molecule type" value="Genomic_DNA"/>
</dbReference>
<dbReference type="NCBIfam" id="TIGR01507">
    <property type="entry name" value="hopene_cyclase"/>
    <property type="match status" value="1"/>
</dbReference>
<dbReference type="PANTHER" id="PTHR11764">
    <property type="entry name" value="TERPENE CYCLASE/MUTASE FAMILY MEMBER"/>
    <property type="match status" value="1"/>
</dbReference>
<dbReference type="NCBIfam" id="TIGR01787">
    <property type="entry name" value="squalene_cyclas"/>
    <property type="match status" value="1"/>
</dbReference>
<dbReference type="Pfam" id="PF13249">
    <property type="entry name" value="SQHop_cyclase_N"/>
    <property type="match status" value="1"/>
</dbReference>
<comment type="similarity">
    <text evidence="2">Belongs to the terpene cyclase/mutase family.</text>
</comment>
<evidence type="ECO:0000256" key="2">
    <source>
        <dbReference type="ARBA" id="ARBA00009755"/>
    </source>
</evidence>
<keyword evidence="9" id="KW-1185">Reference proteome</keyword>